<protein>
    <submittedName>
        <fullName evidence="1">Uncharacterized protein</fullName>
    </submittedName>
</protein>
<keyword evidence="2" id="KW-1185">Reference proteome</keyword>
<accession>A0A4C1SXB3</accession>
<dbReference type="EMBL" id="BGZK01000023">
    <property type="protein sequence ID" value="GBP06596.1"/>
    <property type="molecule type" value="Genomic_DNA"/>
</dbReference>
<dbReference type="AlphaFoldDB" id="A0A4C1SXB3"/>
<organism evidence="1 2">
    <name type="scientific">Eumeta variegata</name>
    <name type="common">Bagworm moth</name>
    <name type="synonym">Eumeta japonica</name>
    <dbReference type="NCBI Taxonomy" id="151549"/>
    <lineage>
        <taxon>Eukaryota</taxon>
        <taxon>Metazoa</taxon>
        <taxon>Ecdysozoa</taxon>
        <taxon>Arthropoda</taxon>
        <taxon>Hexapoda</taxon>
        <taxon>Insecta</taxon>
        <taxon>Pterygota</taxon>
        <taxon>Neoptera</taxon>
        <taxon>Endopterygota</taxon>
        <taxon>Lepidoptera</taxon>
        <taxon>Glossata</taxon>
        <taxon>Ditrysia</taxon>
        <taxon>Tineoidea</taxon>
        <taxon>Psychidae</taxon>
        <taxon>Oiketicinae</taxon>
        <taxon>Eumeta</taxon>
    </lineage>
</organism>
<sequence length="278" mass="30401">MYGDGVLSLTPSGKGHNLHLLALNELSVYTMKAKTPRHNRPGRLVRVRASPRRAGGRRYINREYTAWAGGRAGSRLGPDEATTEDLFYFIVYGFSYARASNSPRRVHVPTTSVTSVLRRHGFVNSYDARAVTPLQTRLSVSQVAHPRITFFSRTGDGAAPGAAVRVGLICRAAAHLGRARDRSKSPITTSSASCGVAAFAKAQIGSAASETRCAPAASTERRDEKIDLLAYSKNKVGRLFPTSGENSHFLWPARFGRSIGSVGRRRISRNEKRIFNEE</sequence>
<gene>
    <name evidence="1" type="ORF">EVAR_92584_1</name>
</gene>
<comment type="caution">
    <text evidence="1">The sequence shown here is derived from an EMBL/GenBank/DDBJ whole genome shotgun (WGS) entry which is preliminary data.</text>
</comment>
<name>A0A4C1SXB3_EUMVA</name>
<evidence type="ECO:0000313" key="2">
    <source>
        <dbReference type="Proteomes" id="UP000299102"/>
    </source>
</evidence>
<dbReference type="Proteomes" id="UP000299102">
    <property type="component" value="Unassembled WGS sequence"/>
</dbReference>
<evidence type="ECO:0000313" key="1">
    <source>
        <dbReference type="EMBL" id="GBP06596.1"/>
    </source>
</evidence>
<proteinExistence type="predicted"/>
<reference evidence="1 2" key="1">
    <citation type="journal article" date="2019" name="Commun. Biol.">
        <title>The bagworm genome reveals a unique fibroin gene that provides high tensile strength.</title>
        <authorList>
            <person name="Kono N."/>
            <person name="Nakamura H."/>
            <person name="Ohtoshi R."/>
            <person name="Tomita M."/>
            <person name="Numata K."/>
            <person name="Arakawa K."/>
        </authorList>
    </citation>
    <scope>NUCLEOTIDE SEQUENCE [LARGE SCALE GENOMIC DNA]</scope>
</reference>